<dbReference type="PANTHER" id="PTHR11079">
    <property type="entry name" value="CYTOSINE DEAMINASE FAMILY MEMBER"/>
    <property type="match status" value="1"/>
</dbReference>
<dbReference type="CDD" id="cd01285">
    <property type="entry name" value="nucleoside_deaminase"/>
    <property type="match status" value="1"/>
</dbReference>
<proteinExistence type="predicted"/>
<evidence type="ECO:0000313" key="2">
    <source>
        <dbReference type="EMBL" id="SSA33752.1"/>
    </source>
</evidence>
<evidence type="ECO:0000259" key="1">
    <source>
        <dbReference type="PROSITE" id="PS51747"/>
    </source>
</evidence>
<dbReference type="InterPro" id="IPR002125">
    <property type="entry name" value="CMP_dCMP_dom"/>
</dbReference>
<dbReference type="EMBL" id="UESZ01000001">
    <property type="protein sequence ID" value="SSA33752.1"/>
    <property type="molecule type" value="Genomic_DNA"/>
</dbReference>
<gene>
    <name evidence="2" type="ORF">SAMN04489750_1043</name>
</gene>
<dbReference type="Proteomes" id="UP000250028">
    <property type="component" value="Unassembled WGS sequence"/>
</dbReference>
<keyword evidence="3" id="KW-1185">Reference proteome</keyword>
<dbReference type="Gene3D" id="3.40.140.10">
    <property type="entry name" value="Cytidine Deaminase, domain 2"/>
    <property type="match status" value="1"/>
</dbReference>
<reference evidence="3" key="1">
    <citation type="submission" date="2016-10" db="EMBL/GenBank/DDBJ databases">
        <authorList>
            <person name="Varghese N."/>
            <person name="Submissions S."/>
        </authorList>
    </citation>
    <scope>NUCLEOTIDE SEQUENCE [LARGE SCALE GENOMIC DNA]</scope>
    <source>
        <strain evidence="3">DSM 22951</strain>
    </source>
</reference>
<sequence>MVPMSALTAIDENLLRQAIELSASAVRHGNHPFGALLADSAGNVLLTAENTVNTDRDVTGHAETNLVRAASRSGLLDNDAARLTLFTSCEPCAMCSAAAYWGGIGRVVFAMAETTLYEVTGAHPENPTLALPSRTVFAAGQRNTVVEGPFLEDVAAVPHAGFWR</sequence>
<evidence type="ECO:0000313" key="3">
    <source>
        <dbReference type="Proteomes" id="UP000250028"/>
    </source>
</evidence>
<protein>
    <submittedName>
        <fullName evidence="2">Cytidine and deoxycytidylate deaminase zinc-binding region</fullName>
    </submittedName>
</protein>
<dbReference type="SUPFAM" id="SSF53927">
    <property type="entry name" value="Cytidine deaminase-like"/>
    <property type="match status" value="1"/>
</dbReference>
<accession>A0A2Y9BTB3</accession>
<dbReference type="Pfam" id="PF00383">
    <property type="entry name" value="dCMP_cyt_deam_1"/>
    <property type="match status" value="1"/>
</dbReference>
<organism evidence="2 3">
    <name type="scientific">Branchiibius hedensis</name>
    <dbReference type="NCBI Taxonomy" id="672460"/>
    <lineage>
        <taxon>Bacteria</taxon>
        <taxon>Bacillati</taxon>
        <taxon>Actinomycetota</taxon>
        <taxon>Actinomycetes</taxon>
        <taxon>Micrococcales</taxon>
        <taxon>Dermacoccaceae</taxon>
        <taxon>Branchiibius</taxon>
    </lineage>
</organism>
<dbReference type="PANTHER" id="PTHR11079:SF162">
    <property type="entry name" value="RIBOFLAVIN BIOSYNTHESIS PROTEIN PYRD, CHLOROPLASTIC"/>
    <property type="match status" value="1"/>
</dbReference>
<dbReference type="GO" id="GO:0003824">
    <property type="term" value="F:catalytic activity"/>
    <property type="evidence" value="ECO:0007669"/>
    <property type="project" value="InterPro"/>
</dbReference>
<dbReference type="InterPro" id="IPR016193">
    <property type="entry name" value="Cytidine_deaminase-like"/>
</dbReference>
<name>A0A2Y9BTB3_9MICO</name>
<dbReference type="PROSITE" id="PS51747">
    <property type="entry name" value="CYT_DCMP_DEAMINASES_2"/>
    <property type="match status" value="1"/>
</dbReference>
<dbReference type="AlphaFoldDB" id="A0A2Y9BTB3"/>
<feature type="domain" description="CMP/dCMP-type deaminase" evidence="1">
    <location>
        <begin position="9"/>
        <end position="133"/>
    </location>
</feature>